<evidence type="ECO:0000259" key="1">
    <source>
        <dbReference type="Pfam" id="PF00561"/>
    </source>
</evidence>
<accession>A0ABS6IGP8</accession>
<comment type="caution">
    <text evidence="2">The sequence shown here is derived from an EMBL/GenBank/DDBJ whole genome shotgun (WGS) entry which is preliminary data.</text>
</comment>
<keyword evidence="2" id="KW-0378">Hydrolase</keyword>
<gene>
    <name evidence="2" type="ORF">KQ910_06980</name>
</gene>
<reference evidence="2 3" key="1">
    <citation type="submission" date="2021-06" db="EMBL/GenBank/DDBJ databases">
        <authorList>
            <person name="Lee D.H."/>
        </authorList>
    </citation>
    <scope>NUCLEOTIDE SEQUENCE [LARGE SCALE GENOMIC DNA]</scope>
    <source>
        <strain evidence="2 3">MMS21-HV4-11</strain>
    </source>
</reference>
<protein>
    <submittedName>
        <fullName evidence="2">Alpha/beta hydrolase</fullName>
    </submittedName>
</protein>
<dbReference type="Proteomes" id="UP000727907">
    <property type="component" value="Unassembled WGS sequence"/>
</dbReference>
<dbReference type="InterPro" id="IPR050266">
    <property type="entry name" value="AB_hydrolase_sf"/>
</dbReference>
<organism evidence="2 3">
    <name type="scientific">Reyranella humidisoli</name>
    <dbReference type="NCBI Taxonomy" id="2849149"/>
    <lineage>
        <taxon>Bacteria</taxon>
        <taxon>Pseudomonadati</taxon>
        <taxon>Pseudomonadota</taxon>
        <taxon>Alphaproteobacteria</taxon>
        <taxon>Hyphomicrobiales</taxon>
        <taxon>Reyranellaceae</taxon>
        <taxon>Reyranella</taxon>
    </lineage>
</organism>
<evidence type="ECO:0000313" key="3">
    <source>
        <dbReference type="Proteomes" id="UP000727907"/>
    </source>
</evidence>
<name>A0ABS6IGP8_9HYPH</name>
<dbReference type="RefSeq" id="WP_216957740.1">
    <property type="nucleotide sequence ID" value="NZ_JAHOPB010000001.1"/>
</dbReference>
<dbReference type="EMBL" id="JAHOPB010000001">
    <property type="protein sequence ID" value="MBU8873501.1"/>
    <property type="molecule type" value="Genomic_DNA"/>
</dbReference>
<dbReference type="InterPro" id="IPR000073">
    <property type="entry name" value="AB_hydrolase_1"/>
</dbReference>
<dbReference type="PANTHER" id="PTHR43798">
    <property type="entry name" value="MONOACYLGLYCEROL LIPASE"/>
    <property type="match status" value="1"/>
</dbReference>
<proteinExistence type="predicted"/>
<dbReference type="PANTHER" id="PTHR43798:SF33">
    <property type="entry name" value="HYDROLASE, PUTATIVE (AFU_ORTHOLOGUE AFUA_2G14860)-RELATED"/>
    <property type="match status" value="1"/>
</dbReference>
<keyword evidence="3" id="KW-1185">Reference proteome</keyword>
<feature type="domain" description="AB hydrolase-1" evidence="1">
    <location>
        <begin position="32"/>
        <end position="139"/>
    </location>
</feature>
<dbReference type="GO" id="GO:0016787">
    <property type="term" value="F:hydrolase activity"/>
    <property type="evidence" value="ECO:0007669"/>
    <property type="project" value="UniProtKB-KW"/>
</dbReference>
<dbReference type="Pfam" id="PF00561">
    <property type="entry name" value="Abhydrolase_1"/>
    <property type="match status" value="1"/>
</dbReference>
<evidence type="ECO:0000313" key="2">
    <source>
        <dbReference type="EMBL" id="MBU8873501.1"/>
    </source>
</evidence>
<sequence length="265" mass="28849">MPSSDEMIDLGDRRLRVRRLEPKQDDGFDRTVLVFLHEGLGCIEMWRDFPQRLCDATRCTGIVYDRTGYGKSSAWPSDPGLRYMEIEADDVLPRLLAALGVEDCVLVGHSDGGTIALNYAATDPEPLRAVVTLAAHAINEPVCVEAIARAREAFASGDLRQKLAKYHGDNVDGAFRLWSDAWVAPGFEPMDANGRLPGVAVPVQAIQGEDDEYGSELQLGIIAGKVGGYCETRLVPDCGHSPHLQQPAYVLSEITRFVSPLALAG</sequence>